<dbReference type="PANTHER" id="PTHR42760:SF115">
    <property type="entry name" value="3-OXOACYL-[ACYL-CARRIER-PROTEIN] REDUCTASE FABG"/>
    <property type="match status" value="1"/>
</dbReference>
<dbReference type="PANTHER" id="PTHR42760">
    <property type="entry name" value="SHORT-CHAIN DEHYDROGENASES/REDUCTASES FAMILY MEMBER"/>
    <property type="match status" value="1"/>
</dbReference>
<sequence>MYAEKYRLDGKVALITGGAQNIGLSCATAMAEMGARVILGDINLDLGRKAAEGLRQKSFDARCVTLDVTSFNSVRACVHDIMSIEGRIDILVASAGICISEIHAEDMSEEQWLRQIDINLNGMFRTCQTVGKVMITQKSGVIIAIGSMSGQIVNRPQGQCAYNASKAGVHHYIKSIAAEWAKYNIRANVIAPTYIETELTRFGMEKPELYDSWIADTPMGRVGQPEEIGSVAAFLASDAASLMTGAVVNVDGGFTAW</sequence>
<dbReference type="PRINTS" id="PR00081">
    <property type="entry name" value="GDHRDH"/>
</dbReference>
<dbReference type="PROSITE" id="PS00061">
    <property type="entry name" value="ADH_SHORT"/>
    <property type="match status" value="1"/>
</dbReference>
<name>A0ABY6GM45_9PROT</name>
<evidence type="ECO:0000256" key="1">
    <source>
        <dbReference type="ARBA" id="ARBA00006484"/>
    </source>
</evidence>
<dbReference type="Proteomes" id="UP001163831">
    <property type="component" value="Chromosome"/>
</dbReference>
<dbReference type="Pfam" id="PF13561">
    <property type="entry name" value="adh_short_C2"/>
    <property type="match status" value="1"/>
</dbReference>
<keyword evidence="4" id="KW-1185">Reference proteome</keyword>
<evidence type="ECO:0000313" key="3">
    <source>
        <dbReference type="EMBL" id="UYH51913.1"/>
    </source>
</evidence>
<dbReference type="InterPro" id="IPR002347">
    <property type="entry name" value="SDR_fam"/>
</dbReference>
<dbReference type="SUPFAM" id="SSF51735">
    <property type="entry name" value="NAD(P)-binding Rossmann-fold domains"/>
    <property type="match status" value="1"/>
</dbReference>
<evidence type="ECO:0000313" key="4">
    <source>
        <dbReference type="Proteomes" id="UP001163831"/>
    </source>
</evidence>
<protein>
    <submittedName>
        <fullName evidence="3">SDR family oxidoreductase</fullName>
    </submittedName>
</protein>
<gene>
    <name evidence="3" type="ORF">N5W20_03385</name>
</gene>
<dbReference type="PROSITE" id="PS51257">
    <property type="entry name" value="PROKAR_LIPOPROTEIN"/>
    <property type="match status" value="1"/>
</dbReference>
<accession>A0ABY6GM45</accession>
<dbReference type="RefSeq" id="WP_319807508.1">
    <property type="nucleotide sequence ID" value="NZ_CP107052.1"/>
</dbReference>
<comment type="similarity">
    <text evidence="1">Belongs to the short-chain dehydrogenases/reductases (SDR) family.</text>
</comment>
<dbReference type="EMBL" id="CP107052">
    <property type="protein sequence ID" value="UYH51913.1"/>
    <property type="molecule type" value="Genomic_DNA"/>
</dbReference>
<dbReference type="InterPro" id="IPR020904">
    <property type="entry name" value="Sc_DH/Rdtase_CS"/>
</dbReference>
<proteinExistence type="inferred from homology"/>
<dbReference type="InterPro" id="IPR036291">
    <property type="entry name" value="NAD(P)-bd_dom_sf"/>
</dbReference>
<reference evidence="3" key="1">
    <citation type="submission" date="2022-10" db="EMBL/GenBank/DDBJ databases">
        <title>Candidatus Kirkpatrella diaphorinas gen. nov., sp. nov., an uncultured endosymbiont identified in a population of Diaphorina citri from Hawaii.</title>
        <authorList>
            <person name="Henry E.M."/>
            <person name="Carlson C.R."/>
            <person name="Kuo Y.-W."/>
        </authorList>
    </citation>
    <scope>NUCLEOTIDE SEQUENCE</scope>
    <source>
        <strain evidence="3">CADCRV1</strain>
    </source>
</reference>
<dbReference type="Gene3D" id="3.40.50.720">
    <property type="entry name" value="NAD(P)-binding Rossmann-like Domain"/>
    <property type="match status" value="1"/>
</dbReference>
<evidence type="ECO:0000256" key="2">
    <source>
        <dbReference type="ARBA" id="ARBA00023002"/>
    </source>
</evidence>
<keyword evidence="2" id="KW-0560">Oxidoreductase</keyword>
<dbReference type="PRINTS" id="PR00080">
    <property type="entry name" value="SDRFAMILY"/>
</dbReference>
<organism evidence="3 4">
    <name type="scientific">Candidatus Kirkpatrickella diaphorinae</name>
    <dbReference type="NCBI Taxonomy" id="2984322"/>
    <lineage>
        <taxon>Bacteria</taxon>
        <taxon>Pseudomonadati</taxon>
        <taxon>Pseudomonadota</taxon>
        <taxon>Alphaproteobacteria</taxon>
        <taxon>Acetobacterales</taxon>
        <taxon>Acetobacteraceae</taxon>
        <taxon>Candidatus Kirkpatrickella</taxon>
    </lineage>
</organism>